<dbReference type="PANTHER" id="PTHR43483">
    <property type="entry name" value="MEMBRANE TRANSPORTER PROTEIN HI_0806-RELATED"/>
    <property type="match status" value="1"/>
</dbReference>
<dbReference type="Pfam" id="PF01925">
    <property type="entry name" value="TauE"/>
    <property type="match status" value="1"/>
</dbReference>
<evidence type="ECO:0000256" key="5">
    <source>
        <dbReference type="RuleBase" id="RU363041"/>
    </source>
</evidence>
<evidence type="ECO:0000313" key="7">
    <source>
        <dbReference type="Proteomes" id="UP000698963"/>
    </source>
</evidence>
<dbReference type="InterPro" id="IPR002781">
    <property type="entry name" value="TM_pro_TauE-like"/>
</dbReference>
<accession>A0A921DQQ3</accession>
<dbReference type="EMBL" id="DYZA01000004">
    <property type="protein sequence ID" value="HJD96063.1"/>
    <property type="molecule type" value="Genomic_DNA"/>
</dbReference>
<evidence type="ECO:0000256" key="2">
    <source>
        <dbReference type="ARBA" id="ARBA00022692"/>
    </source>
</evidence>
<protein>
    <recommendedName>
        <fullName evidence="5">Probable membrane transporter protein</fullName>
    </recommendedName>
</protein>
<keyword evidence="5" id="KW-1003">Cell membrane</keyword>
<sequence>MITSILLYCALGAVAGLLAGLLGIGGGAVVVPMLVFSFQWLNISPDVAMHMAVGTSLGSIMFTAVSSAMAHHRRGGVNWQVFRSIALGILIGTYGGSFIAARIPGRYLQLFFAVFLYYVATNMLLNKKPAASRTLPGFAGMTGAGVVIGAVSSLVGIGGGTLSVPFLVWHNVDMRRAVGTSAAIGFPIAFAGCLGFITNGWNVPGLPEYALGYVYLPALAGIVAVSMLTAPIGAGIAHKLPVPKLKKFFACFLYVIATKMLLDAI</sequence>
<name>A0A921DQQ3_9BACT</name>
<proteinExistence type="inferred from homology"/>
<evidence type="ECO:0000313" key="6">
    <source>
        <dbReference type="EMBL" id="HJD96063.1"/>
    </source>
</evidence>
<comment type="subcellular location">
    <subcellularLocation>
        <location evidence="5">Cell membrane</location>
        <topology evidence="5">Multi-pass membrane protein</topology>
    </subcellularLocation>
    <subcellularLocation>
        <location evidence="1">Membrane</location>
        <topology evidence="1">Multi-pass membrane protein</topology>
    </subcellularLocation>
</comment>
<feature type="transmembrane region" description="Helical" evidence="5">
    <location>
        <begin position="47"/>
        <end position="69"/>
    </location>
</feature>
<feature type="transmembrane region" description="Helical" evidence="5">
    <location>
        <begin position="137"/>
        <end position="157"/>
    </location>
</feature>
<feature type="transmembrane region" description="Helical" evidence="5">
    <location>
        <begin position="7"/>
        <end position="35"/>
    </location>
</feature>
<gene>
    <name evidence="6" type="ORF">K8W16_00220</name>
</gene>
<reference evidence="6" key="2">
    <citation type="submission" date="2021-09" db="EMBL/GenBank/DDBJ databases">
        <authorList>
            <person name="Gilroy R."/>
        </authorList>
    </citation>
    <scope>NUCLEOTIDE SEQUENCE</scope>
    <source>
        <strain evidence="6">ChiGjej2B2-19336</strain>
    </source>
</reference>
<dbReference type="PANTHER" id="PTHR43483:SF3">
    <property type="entry name" value="MEMBRANE TRANSPORTER PROTEIN HI_0806-RELATED"/>
    <property type="match status" value="1"/>
</dbReference>
<dbReference type="RefSeq" id="WP_304120130.1">
    <property type="nucleotide sequence ID" value="NZ_DYZA01000004.1"/>
</dbReference>
<keyword evidence="2 5" id="KW-0812">Transmembrane</keyword>
<evidence type="ECO:0000256" key="1">
    <source>
        <dbReference type="ARBA" id="ARBA00004141"/>
    </source>
</evidence>
<keyword evidence="4 5" id="KW-0472">Membrane</keyword>
<feature type="transmembrane region" description="Helical" evidence="5">
    <location>
        <begin position="209"/>
        <end position="233"/>
    </location>
</feature>
<reference evidence="6" key="1">
    <citation type="journal article" date="2021" name="PeerJ">
        <title>Extensive microbial diversity within the chicken gut microbiome revealed by metagenomics and culture.</title>
        <authorList>
            <person name="Gilroy R."/>
            <person name="Ravi A."/>
            <person name="Getino M."/>
            <person name="Pursley I."/>
            <person name="Horton D.L."/>
            <person name="Alikhan N.F."/>
            <person name="Baker D."/>
            <person name="Gharbi K."/>
            <person name="Hall N."/>
            <person name="Watson M."/>
            <person name="Adriaenssens E.M."/>
            <person name="Foster-Nyarko E."/>
            <person name="Jarju S."/>
            <person name="Secka A."/>
            <person name="Antonio M."/>
            <person name="Oren A."/>
            <person name="Chaudhuri R.R."/>
            <person name="La Ragione R."/>
            <person name="Hildebrand F."/>
            <person name="Pallen M.J."/>
        </authorList>
    </citation>
    <scope>NUCLEOTIDE SEQUENCE</scope>
    <source>
        <strain evidence="6">ChiGjej2B2-19336</strain>
    </source>
</reference>
<evidence type="ECO:0000256" key="3">
    <source>
        <dbReference type="ARBA" id="ARBA00022989"/>
    </source>
</evidence>
<comment type="similarity">
    <text evidence="5">Belongs to the 4-toluene sulfonate uptake permease (TSUP) (TC 2.A.102) family.</text>
</comment>
<dbReference type="AlphaFoldDB" id="A0A921DQQ3"/>
<dbReference type="Proteomes" id="UP000698963">
    <property type="component" value="Unassembled WGS sequence"/>
</dbReference>
<feature type="transmembrane region" description="Helical" evidence="5">
    <location>
        <begin position="81"/>
        <end position="101"/>
    </location>
</feature>
<feature type="transmembrane region" description="Helical" evidence="5">
    <location>
        <begin position="107"/>
        <end position="125"/>
    </location>
</feature>
<keyword evidence="3 5" id="KW-1133">Transmembrane helix</keyword>
<feature type="transmembrane region" description="Helical" evidence="5">
    <location>
        <begin position="177"/>
        <end position="197"/>
    </location>
</feature>
<organism evidence="6 7">
    <name type="scientific">Mailhella massiliensis</name>
    <dbReference type="NCBI Taxonomy" id="1903261"/>
    <lineage>
        <taxon>Bacteria</taxon>
        <taxon>Pseudomonadati</taxon>
        <taxon>Thermodesulfobacteriota</taxon>
        <taxon>Desulfovibrionia</taxon>
        <taxon>Desulfovibrionales</taxon>
        <taxon>Desulfovibrionaceae</taxon>
        <taxon>Mailhella</taxon>
    </lineage>
</organism>
<dbReference type="GO" id="GO:0005886">
    <property type="term" value="C:plasma membrane"/>
    <property type="evidence" value="ECO:0007669"/>
    <property type="project" value="UniProtKB-SubCell"/>
</dbReference>
<comment type="caution">
    <text evidence="6">The sequence shown here is derived from an EMBL/GenBank/DDBJ whole genome shotgun (WGS) entry which is preliminary data.</text>
</comment>
<evidence type="ECO:0000256" key="4">
    <source>
        <dbReference type="ARBA" id="ARBA00023136"/>
    </source>
</evidence>